<gene>
    <name evidence="1" type="ORF">E2C01_034093</name>
</gene>
<dbReference type="EMBL" id="VSRR010004723">
    <property type="protein sequence ID" value="MPC40533.1"/>
    <property type="molecule type" value="Genomic_DNA"/>
</dbReference>
<organism evidence="1 2">
    <name type="scientific">Portunus trituberculatus</name>
    <name type="common">Swimming crab</name>
    <name type="synonym">Neptunus trituberculatus</name>
    <dbReference type="NCBI Taxonomy" id="210409"/>
    <lineage>
        <taxon>Eukaryota</taxon>
        <taxon>Metazoa</taxon>
        <taxon>Ecdysozoa</taxon>
        <taxon>Arthropoda</taxon>
        <taxon>Crustacea</taxon>
        <taxon>Multicrustacea</taxon>
        <taxon>Malacostraca</taxon>
        <taxon>Eumalacostraca</taxon>
        <taxon>Eucarida</taxon>
        <taxon>Decapoda</taxon>
        <taxon>Pleocyemata</taxon>
        <taxon>Brachyura</taxon>
        <taxon>Eubrachyura</taxon>
        <taxon>Portunoidea</taxon>
        <taxon>Portunidae</taxon>
        <taxon>Portuninae</taxon>
        <taxon>Portunus</taxon>
    </lineage>
</organism>
<comment type="caution">
    <text evidence="1">The sequence shown here is derived from an EMBL/GenBank/DDBJ whole genome shotgun (WGS) entry which is preliminary data.</text>
</comment>
<evidence type="ECO:0000313" key="2">
    <source>
        <dbReference type="Proteomes" id="UP000324222"/>
    </source>
</evidence>
<accession>A0A5B7F621</accession>
<proteinExistence type="predicted"/>
<dbReference type="Proteomes" id="UP000324222">
    <property type="component" value="Unassembled WGS sequence"/>
</dbReference>
<keyword evidence="2" id="KW-1185">Reference proteome</keyword>
<protein>
    <submittedName>
        <fullName evidence="1">Uncharacterized protein</fullName>
    </submittedName>
</protein>
<evidence type="ECO:0000313" key="1">
    <source>
        <dbReference type="EMBL" id="MPC40533.1"/>
    </source>
</evidence>
<name>A0A5B7F621_PORTR</name>
<reference evidence="1 2" key="1">
    <citation type="submission" date="2019-05" db="EMBL/GenBank/DDBJ databases">
        <title>Another draft genome of Portunus trituberculatus and its Hox gene families provides insights of decapod evolution.</title>
        <authorList>
            <person name="Jeong J.-H."/>
            <person name="Song I."/>
            <person name="Kim S."/>
            <person name="Choi T."/>
            <person name="Kim D."/>
            <person name="Ryu S."/>
            <person name="Kim W."/>
        </authorList>
    </citation>
    <scope>NUCLEOTIDE SEQUENCE [LARGE SCALE GENOMIC DNA]</scope>
    <source>
        <tissue evidence="1">Muscle</tissue>
    </source>
</reference>
<dbReference type="AlphaFoldDB" id="A0A5B7F621"/>
<sequence length="90" mass="9924">MVHQDKTLSTVEVRGTYIVAPGNHGGPRVGLYGALEIHVVTLLDVMGIERGPKSGRRLRNVCEGSEHLKEAQEIACRPFKSLRTSHIPRP</sequence>